<dbReference type="Pfam" id="PF01546">
    <property type="entry name" value="Peptidase_M20"/>
    <property type="match status" value="1"/>
</dbReference>
<dbReference type="Gene3D" id="3.40.630.10">
    <property type="entry name" value="Zn peptidases"/>
    <property type="match status" value="1"/>
</dbReference>
<dbReference type="InterPro" id="IPR010182">
    <property type="entry name" value="ArgE/DapE"/>
</dbReference>
<evidence type="ECO:0000256" key="1">
    <source>
        <dbReference type="ARBA" id="ARBA00001941"/>
    </source>
</evidence>
<feature type="domain" description="Peptidase M20 dimerisation" evidence="13">
    <location>
        <begin position="193"/>
        <end position="300"/>
    </location>
</feature>
<keyword evidence="15" id="KW-1185">Reference proteome</keyword>
<dbReference type="SUPFAM" id="SSF55031">
    <property type="entry name" value="Bacterial exopeptidase dimerisation domain"/>
    <property type="match status" value="1"/>
</dbReference>
<keyword evidence="7" id="KW-0479">Metal-binding</keyword>
<keyword evidence="9" id="KW-0862">Zinc</keyword>
<proteinExistence type="inferred from homology"/>
<dbReference type="PROSITE" id="PS00758">
    <property type="entry name" value="ARGE_DAPE_CPG2_1"/>
    <property type="match status" value="1"/>
</dbReference>
<evidence type="ECO:0000256" key="10">
    <source>
        <dbReference type="ARBA" id="ARBA00023285"/>
    </source>
</evidence>
<evidence type="ECO:0000313" key="15">
    <source>
        <dbReference type="Proteomes" id="UP000736373"/>
    </source>
</evidence>
<dbReference type="InterPro" id="IPR001261">
    <property type="entry name" value="ArgE/DapE_CS"/>
</dbReference>
<evidence type="ECO:0000256" key="4">
    <source>
        <dbReference type="ARBA" id="ARBA00006247"/>
    </source>
</evidence>
<dbReference type="PANTHER" id="PTHR43808">
    <property type="entry name" value="ACETYLORNITHINE DEACETYLASE"/>
    <property type="match status" value="1"/>
</dbReference>
<evidence type="ECO:0000259" key="13">
    <source>
        <dbReference type="Pfam" id="PF07687"/>
    </source>
</evidence>
<dbReference type="NCBIfam" id="TIGR01910">
    <property type="entry name" value="DapE-ArgE"/>
    <property type="match status" value="1"/>
</dbReference>
<reference evidence="14 15" key="1">
    <citation type="submission" date="2019-09" db="EMBL/GenBank/DDBJ databases">
        <title>Paraburkholderia podalyriae sp. nov., A South African Podalyria-associated rhizobium.</title>
        <authorList>
            <person name="Mavima L."/>
            <person name="Beukes C.W."/>
            <person name="Palmer M."/>
            <person name="De Meyer S.E."/>
            <person name="James E.K."/>
            <person name="Maluk M."/>
            <person name="Avontuur J.R."/>
            <person name="Chan W.Y."/>
            <person name="Venter S.N."/>
            <person name="Steenkamp E.T."/>
        </authorList>
    </citation>
    <scope>NUCLEOTIDE SEQUENCE [LARGE SCALE GENOMIC DNA]</scope>
    <source>
        <strain evidence="14 15">WC7.3b</strain>
    </source>
</reference>
<comment type="pathway">
    <text evidence="3">Amino-acid biosynthesis; L-lysine biosynthesis via DAP pathway; LL-2,6-diaminopimelate from (S)-tetrahydrodipicolinate (succinylase route): step 3/3.</text>
</comment>
<feature type="compositionally biased region" description="Basic and acidic residues" evidence="12">
    <location>
        <begin position="413"/>
        <end position="423"/>
    </location>
</feature>
<dbReference type="EC" id="3.5.1.18" evidence="5"/>
<evidence type="ECO:0000256" key="6">
    <source>
        <dbReference type="ARBA" id="ARBA00016853"/>
    </source>
</evidence>
<evidence type="ECO:0000256" key="3">
    <source>
        <dbReference type="ARBA" id="ARBA00005130"/>
    </source>
</evidence>
<accession>A0ABR7PIQ8</accession>
<dbReference type="InterPro" id="IPR011650">
    <property type="entry name" value="Peptidase_M20_dimer"/>
</dbReference>
<evidence type="ECO:0000256" key="5">
    <source>
        <dbReference type="ARBA" id="ARBA00011921"/>
    </source>
</evidence>
<evidence type="ECO:0000256" key="9">
    <source>
        <dbReference type="ARBA" id="ARBA00022833"/>
    </source>
</evidence>
<gene>
    <name evidence="14" type="ORF">F6X42_06280</name>
</gene>
<comment type="similarity">
    <text evidence="4">Belongs to the peptidase M20A family.</text>
</comment>
<protein>
    <recommendedName>
        <fullName evidence="6">Probable succinyl-diaminopimelate desuccinylase</fullName>
        <ecNumber evidence="5">3.5.1.18</ecNumber>
    </recommendedName>
</protein>
<comment type="cofactor">
    <cofactor evidence="2">
        <name>Zn(2+)</name>
        <dbReference type="ChEBI" id="CHEBI:29105"/>
    </cofactor>
</comment>
<dbReference type="Pfam" id="PF07687">
    <property type="entry name" value="M20_dimer"/>
    <property type="match status" value="1"/>
</dbReference>
<evidence type="ECO:0000256" key="11">
    <source>
        <dbReference type="ARBA" id="ARBA00051301"/>
    </source>
</evidence>
<evidence type="ECO:0000256" key="7">
    <source>
        <dbReference type="ARBA" id="ARBA00022723"/>
    </source>
</evidence>
<evidence type="ECO:0000256" key="12">
    <source>
        <dbReference type="SAM" id="MobiDB-lite"/>
    </source>
</evidence>
<keyword evidence="10" id="KW-0170">Cobalt</keyword>
<dbReference type="RefSeq" id="WP_187633360.1">
    <property type="nucleotide sequence ID" value="NZ_VZQQ01000004.1"/>
</dbReference>
<dbReference type="InterPro" id="IPR036264">
    <property type="entry name" value="Bact_exopeptidase_dim_dom"/>
</dbReference>
<evidence type="ECO:0000313" key="14">
    <source>
        <dbReference type="EMBL" id="MBC8746253.1"/>
    </source>
</evidence>
<dbReference type="SUPFAM" id="SSF53187">
    <property type="entry name" value="Zn-dependent exopeptidases"/>
    <property type="match status" value="1"/>
</dbReference>
<dbReference type="Proteomes" id="UP000736373">
    <property type="component" value="Unassembled WGS sequence"/>
</dbReference>
<name>A0ABR7PIQ8_9BURK</name>
<dbReference type="Gene3D" id="3.30.70.360">
    <property type="match status" value="1"/>
</dbReference>
<dbReference type="InterPro" id="IPR002933">
    <property type="entry name" value="Peptidase_M20"/>
</dbReference>
<keyword evidence="8" id="KW-0378">Hydrolase</keyword>
<evidence type="ECO:0000256" key="8">
    <source>
        <dbReference type="ARBA" id="ARBA00022801"/>
    </source>
</evidence>
<comment type="catalytic activity">
    <reaction evidence="11">
        <text>N-succinyl-(2S,6S)-2,6-diaminopimelate + H2O = (2S,6S)-2,6-diaminopimelate + succinate</text>
        <dbReference type="Rhea" id="RHEA:22608"/>
        <dbReference type="ChEBI" id="CHEBI:15377"/>
        <dbReference type="ChEBI" id="CHEBI:30031"/>
        <dbReference type="ChEBI" id="CHEBI:57609"/>
        <dbReference type="ChEBI" id="CHEBI:58087"/>
        <dbReference type="EC" id="3.5.1.18"/>
    </reaction>
</comment>
<dbReference type="InterPro" id="IPR050072">
    <property type="entry name" value="Peptidase_M20A"/>
</dbReference>
<evidence type="ECO:0000256" key="2">
    <source>
        <dbReference type="ARBA" id="ARBA00001947"/>
    </source>
</evidence>
<sequence length="433" mass="45901">MDRMTTQALLEAVDDRFDAEVEFLAALVREPSDNPPGDCAGHADLAARALEALGFEVERHVVPADAVVQAGMISVTNLVVRHRFGDGPTIALNAHGDVVPPGEGWSSDPYGAEIRDGYMIGRGAAVSKSDFATYAFALRALIETAAPLRGTVELHLTYDEESGGLLGPGWLLANGIVKPDFAICAGFSYAITTAHNGCVHLEVSVRGKSAHAARPDTGHDALEAATAVLQALYAHRAELATIRSATTGIEHPTLVVGLIEGGINTNVVPDLVTLRLDRRVTPEEDAAAARTRVEEVVRHAVAGLPGISVEFREVLIASPMRQLPGAEQLVAALQAAARVTIQTEITAEGVPLYTDARLYCEAGVPTVIYGAGPRTLLEANGHRADERVAIEDLRRATKTVALALSGLLKPRWEHSQKPAEGPERVACCRSTPG</sequence>
<feature type="region of interest" description="Disordered" evidence="12">
    <location>
        <begin position="413"/>
        <end position="433"/>
    </location>
</feature>
<comment type="cofactor">
    <cofactor evidence="1">
        <name>Co(2+)</name>
        <dbReference type="ChEBI" id="CHEBI:48828"/>
    </cofactor>
</comment>
<comment type="caution">
    <text evidence="14">The sequence shown here is derived from an EMBL/GenBank/DDBJ whole genome shotgun (WGS) entry which is preliminary data.</text>
</comment>
<dbReference type="EMBL" id="VZQQ01000004">
    <property type="protein sequence ID" value="MBC8746253.1"/>
    <property type="molecule type" value="Genomic_DNA"/>
</dbReference>
<organism evidence="14 15">
    <name type="scientific">Paraburkholderia podalyriae</name>
    <dbReference type="NCBI Taxonomy" id="1938811"/>
    <lineage>
        <taxon>Bacteria</taxon>
        <taxon>Pseudomonadati</taxon>
        <taxon>Pseudomonadota</taxon>
        <taxon>Betaproteobacteria</taxon>
        <taxon>Burkholderiales</taxon>
        <taxon>Burkholderiaceae</taxon>
        <taxon>Paraburkholderia</taxon>
    </lineage>
</organism>